<dbReference type="Gene3D" id="3.30.70.1990">
    <property type="match status" value="1"/>
</dbReference>
<dbReference type="EMBL" id="FRXO01000007">
    <property type="protein sequence ID" value="SHO66773.1"/>
    <property type="molecule type" value="Genomic_DNA"/>
</dbReference>
<dbReference type="InterPro" id="IPR036188">
    <property type="entry name" value="FAD/NAD-bd_sf"/>
</dbReference>
<dbReference type="RefSeq" id="WP_073630932.1">
    <property type="nucleotide sequence ID" value="NZ_FRXO01000007.1"/>
</dbReference>
<protein>
    <recommendedName>
        <fullName evidence="1">Amine oxidase domain-containing protein</fullName>
    </recommendedName>
</protein>
<sequence length="449" mass="48647">MNIRPDFTPGAGRKIAVIGAGISGLSAAWLLSRRHEVTLFEADGRLGGHSNTVEAGGLPVDTGFIVYNEKTYPNLTALFAYLGVATRMSDMSFSVSLDEGRTEYSGSGLRGLFAQPGNLVSPRFASMLKDLLRFYRRAPRDLPGMGLQSLDSYLDSHGYGAAFRDDHLYPMAAAIWSTPAADVGCYPAAAFVRFCENHGLLQITARPAWRTVVGGSRTYVAQLRADLPGHIFTGRRVRVIRRFPGGVGVLTSDGVEQTFDHVVIATHADQALAMLGRATQAETDILGAFRYSRNEAVLHSDARLMPRRAGAWAAWNYLADRRGDPRLCVTYWMNRLQGLAGDRPLFVTLNPSVEPAPETVAYRTTYEHPLFDAGAMAAQARLWSLQGEGGVWYCGAYFGAGFHEDGLQAGLAVAEALGGVRRPWKVANESGRIALPAFHALPATGEVAP</sequence>
<evidence type="ECO:0000259" key="1">
    <source>
        <dbReference type="Pfam" id="PF01593"/>
    </source>
</evidence>
<dbReference type="Pfam" id="PF01593">
    <property type="entry name" value="Amino_oxidase"/>
    <property type="match status" value="1"/>
</dbReference>
<reference evidence="2 3" key="1">
    <citation type="submission" date="2016-12" db="EMBL/GenBank/DDBJ databases">
        <authorList>
            <person name="Song W.-J."/>
            <person name="Kurnit D.M."/>
        </authorList>
    </citation>
    <scope>NUCLEOTIDE SEQUENCE [LARGE SCALE GENOMIC DNA]</scope>
    <source>
        <strain evidence="2 3">DSM 19599</strain>
    </source>
</reference>
<dbReference type="Gene3D" id="3.50.50.60">
    <property type="entry name" value="FAD/NAD(P)-binding domain"/>
    <property type="match status" value="1"/>
</dbReference>
<dbReference type="SUPFAM" id="SSF51905">
    <property type="entry name" value="FAD/NAD(P)-binding domain"/>
    <property type="match status" value="1"/>
</dbReference>
<gene>
    <name evidence="2" type="ORF">SAMN02745172_03432</name>
</gene>
<feature type="domain" description="Amine oxidase" evidence="1">
    <location>
        <begin position="22"/>
        <end position="272"/>
    </location>
</feature>
<organism evidence="2 3">
    <name type="scientific">Pseudoxanthobacter soli DSM 19599</name>
    <dbReference type="NCBI Taxonomy" id="1123029"/>
    <lineage>
        <taxon>Bacteria</taxon>
        <taxon>Pseudomonadati</taxon>
        <taxon>Pseudomonadota</taxon>
        <taxon>Alphaproteobacteria</taxon>
        <taxon>Hyphomicrobiales</taxon>
        <taxon>Segnochrobactraceae</taxon>
        <taxon>Pseudoxanthobacter</taxon>
    </lineage>
</organism>
<dbReference type="PANTHER" id="PTHR42923:SF17">
    <property type="entry name" value="AMINE OXIDASE DOMAIN-CONTAINING PROTEIN"/>
    <property type="match status" value="1"/>
</dbReference>
<name>A0A1M7ZPE7_9HYPH</name>
<dbReference type="InterPro" id="IPR050464">
    <property type="entry name" value="Zeta_carotene_desat/Oxidored"/>
</dbReference>
<dbReference type="GO" id="GO:0016491">
    <property type="term" value="F:oxidoreductase activity"/>
    <property type="evidence" value="ECO:0007669"/>
    <property type="project" value="InterPro"/>
</dbReference>
<accession>A0A1M7ZPE7</accession>
<dbReference type="Proteomes" id="UP000186406">
    <property type="component" value="Unassembled WGS sequence"/>
</dbReference>
<dbReference type="STRING" id="1123029.SAMN02745172_03432"/>
<evidence type="ECO:0000313" key="2">
    <source>
        <dbReference type="EMBL" id="SHO66773.1"/>
    </source>
</evidence>
<dbReference type="OrthoDB" id="20837at2"/>
<dbReference type="InterPro" id="IPR002937">
    <property type="entry name" value="Amino_oxidase"/>
</dbReference>
<dbReference type="AlphaFoldDB" id="A0A1M7ZPE7"/>
<keyword evidence="3" id="KW-1185">Reference proteome</keyword>
<dbReference type="Gene3D" id="1.10.405.20">
    <property type="match status" value="1"/>
</dbReference>
<dbReference type="PANTHER" id="PTHR42923">
    <property type="entry name" value="PROTOPORPHYRINOGEN OXIDASE"/>
    <property type="match status" value="1"/>
</dbReference>
<evidence type="ECO:0000313" key="3">
    <source>
        <dbReference type="Proteomes" id="UP000186406"/>
    </source>
</evidence>
<proteinExistence type="predicted"/>